<organism evidence="1 2">
    <name type="scientific">Spiroplasma clarkii</name>
    <dbReference type="NCBI Taxonomy" id="2139"/>
    <lineage>
        <taxon>Bacteria</taxon>
        <taxon>Bacillati</taxon>
        <taxon>Mycoplasmatota</taxon>
        <taxon>Mollicutes</taxon>
        <taxon>Entomoplasmatales</taxon>
        <taxon>Spiroplasmataceae</taxon>
        <taxon>Spiroplasma</taxon>
    </lineage>
</organism>
<gene>
    <name evidence="1" type="ORF">SCLAR_v1c06670</name>
</gene>
<dbReference type="EMBL" id="CP024870">
    <property type="protein sequence ID" value="ATX70984.1"/>
    <property type="molecule type" value="Genomic_DNA"/>
</dbReference>
<dbReference type="RefSeq" id="WP_100254533.1">
    <property type="nucleotide sequence ID" value="NZ_CP024870.1"/>
</dbReference>
<sequence>MKLQEKIDLKNLVFEFYKADVKKLLGAGEFNISDSDKNQLLNLAKSQDIKVLYEGIKTIFENNLSAEQFDLSIMLTLLIQRYNYFYITEQEWLKYCLEVKDLALQDDLGLYIDYVAHFFTKQIDLYVKNYLEILQTYEVNDWNEKFYLSLKNLVLEIELAEDFVIKLEAMEQLVIFLQDTKNIYASLEGVGIEERKKEFLAHSNEVKIVFQSMDNLINQILLDLRK</sequence>
<keyword evidence="2" id="KW-1185">Reference proteome</keyword>
<protein>
    <submittedName>
        <fullName evidence="1">Uncharacterized protein</fullName>
    </submittedName>
</protein>
<dbReference type="Proteomes" id="UP000231179">
    <property type="component" value="Chromosome"/>
</dbReference>
<proteinExistence type="predicted"/>
<evidence type="ECO:0000313" key="2">
    <source>
        <dbReference type="Proteomes" id="UP000231179"/>
    </source>
</evidence>
<name>A0A2K8KMY7_9MOLU</name>
<reference evidence="1 2" key="1">
    <citation type="submission" date="2017-11" db="EMBL/GenBank/DDBJ databases">
        <title>Complete genome sequence of Spiroplasma clarkii CN-5 (DSM 19994).</title>
        <authorList>
            <person name="Tsai Y.-M."/>
            <person name="Chang A."/>
            <person name="Lo W.-S."/>
            <person name="Kuo C.-H."/>
        </authorList>
    </citation>
    <scope>NUCLEOTIDE SEQUENCE [LARGE SCALE GENOMIC DNA]</scope>
    <source>
        <strain evidence="1 2">CN-5</strain>
    </source>
</reference>
<accession>A0A2K8KMY7</accession>
<dbReference type="AlphaFoldDB" id="A0A2K8KMY7"/>
<evidence type="ECO:0000313" key="1">
    <source>
        <dbReference type="EMBL" id="ATX70984.1"/>
    </source>
</evidence>